<dbReference type="PROSITE" id="PS50949">
    <property type="entry name" value="HTH_GNTR"/>
    <property type="match status" value="1"/>
</dbReference>
<keyword evidence="3" id="KW-0804">Transcription</keyword>
<dbReference type="EMBL" id="JBHSTI010000008">
    <property type="protein sequence ID" value="MFC6237816.1"/>
    <property type="molecule type" value="Genomic_DNA"/>
</dbReference>
<name>A0ABW1SZC4_9ACTN</name>
<evidence type="ECO:0000256" key="2">
    <source>
        <dbReference type="ARBA" id="ARBA00023125"/>
    </source>
</evidence>
<dbReference type="Proteomes" id="UP001596138">
    <property type="component" value="Unassembled WGS sequence"/>
</dbReference>
<dbReference type="SUPFAM" id="SSF46785">
    <property type="entry name" value="Winged helix' DNA-binding domain"/>
    <property type="match status" value="1"/>
</dbReference>
<gene>
    <name evidence="5" type="ORF">ACFQGU_08000</name>
</gene>
<evidence type="ECO:0000313" key="5">
    <source>
        <dbReference type="EMBL" id="MFC6237816.1"/>
    </source>
</evidence>
<evidence type="ECO:0000259" key="4">
    <source>
        <dbReference type="PROSITE" id="PS50949"/>
    </source>
</evidence>
<dbReference type="SUPFAM" id="SSF64288">
    <property type="entry name" value="Chorismate lyase-like"/>
    <property type="match status" value="1"/>
</dbReference>
<sequence>MTETDALLGPTADEARRNIVRLITSGALRPGQRLGAERDLAVQLGVSRSTLRAALASLEQDGLVRRVPGRGGGTFVAREKIDRDLSRIVGVPALLRDQGYTAGSRVVSGAVVPPDADAAAALALPPDSFVVDLVRIRLADGSPISLEHARFPAERFPGLLERPLGGSLYQLLEKDYGVGPHQAVERLEVVSASDDEARVLGVAPGAPLISITRTTVDADGEPFEYSHDLFRADRTRITVRTSGAPAGAGQDATRGRLVEVRENMA</sequence>
<dbReference type="RefSeq" id="WP_386765463.1">
    <property type="nucleotide sequence ID" value="NZ_JBHSTI010000008.1"/>
</dbReference>
<dbReference type="InterPro" id="IPR036390">
    <property type="entry name" value="WH_DNA-bd_sf"/>
</dbReference>
<dbReference type="SMART" id="SM00345">
    <property type="entry name" value="HTH_GNTR"/>
    <property type="match status" value="1"/>
</dbReference>
<keyword evidence="2" id="KW-0238">DNA-binding</keyword>
<dbReference type="PRINTS" id="PR00035">
    <property type="entry name" value="HTHGNTR"/>
</dbReference>
<dbReference type="InterPro" id="IPR000524">
    <property type="entry name" value="Tscrpt_reg_HTH_GntR"/>
</dbReference>
<dbReference type="InterPro" id="IPR028978">
    <property type="entry name" value="Chorismate_lyase_/UTRA_dom_sf"/>
</dbReference>
<organism evidence="5 6">
    <name type="scientific">Longivirga aurantiaca</name>
    <dbReference type="NCBI Taxonomy" id="1837743"/>
    <lineage>
        <taxon>Bacteria</taxon>
        <taxon>Bacillati</taxon>
        <taxon>Actinomycetota</taxon>
        <taxon>Actinomycetes</taxon>
        <taxon>Sporichthyales</taxon>
        <taxon>Sporichthyaceae</taxon>
        <taxon>Longivirga</taxon>
    </lineage>
</organism>
<dbReference type="Pfam" id="PF07702">
    <property type="entry name" value="UTRA"/>
    <property type="match status" value="1"/>
</dbReference>
<dbReference type="CDD" id="cd07377">
    <property type="entry name" value="WHTH_GntR"/>
    <property type="match status" value="1"/>
</dbReference>
<dbReference type="InterPro" id="IPR050679">
    <property type="entry name" value="Bact_HTH_transcr_reg"/>
</dbReference>
<dbReference type="SMART" id="SM00866">
    <property type="entry name" value="UTRA"/>
    <property type="match status" value="1"/>
</dbReference>
<dbReference type="InterPro" id="IPR011663">
    <property type="entry name" value="UTRA"/>
</dbReference>
<dbReference type="Gene3D" id="3.40.1410.10">
    <property type="entry name" value="Chorismate lyase-like"/>
    <property type="match status" value="1"/>
</dbReference>
<comment type="caution">
    <text evidence="5">The sequence shown here is derived from an EMBL/GenBank/DDBJ whole genome shotgun (WGS) entry which is preliminary data.</text>
</comment>
<evidence type="ECO:0000256" key="1">
    <source>
        <dbReference type="ARBA" id="ARBA00023015"/>
    </source>
</evidence>
<keyword evidence="6" id="KW-1185">Reference proteome</keyword>
<reference evidence="6" key="1">
    <citation type="journal article" date="2019" name="Int. J. Syst. Evol. Microbiol.">
        <title>The Global Catalogue of Microorganisms (GCM) 10K type strain sequencing project: providing services to taxonomists for standard genome sequencing and annotation.</title>
        <authorList>
            <consortium name="The Broad Institute Genomics Platform"/>
            <consortium name="The Broad Institute Genome Sequencing Center for Infectious Disease"/>
            <person name="Wu L."/>
            <person name="Ma J."/>
        </authorList>
    </citation>
    <scope>NUCLEOTIDE SEQUENCE [LARGE SCALE GENOMIC DNA]</scope>
    <source>
        <strain evidence="6">CGMCC 4.7317</strain>
    </source>
</reference>
<proteinExistence type="predicted"/>
<feature type="domain" description="HTH gntR-type" evidence="4">
    <location>
        <begin position="9"/>
        <end position="79"/>
    </location>
</feature>
<dbReference type="Gene3D" id="1.10.10.10">
    <property type="entry name" value="Winged helix-like DNA-binding domain superfamily/Winged helix DNA-binding domain"/>
    <property type="match status" value="1"/>
</dbReference>
<protein>
    <submittedName>
        <fullName evidence="5">GntR family transcriptional regulator</fullName>
    </submittedName>
</protein>
<dbReference type="PANTHER" id="PTHR44846">
    <property type="entry name" value="MANNOSYL-D-GLYCERATE TRANSPORT/METABOLISM SYSTEM REPRESSOR MNGR-RELATED"/>
    <property type="match status" value="1"/>
</dbReference>
<evidence type="ECO:0000313" key="6">
    <source>
        <dbReference type="Proteomes" id="UP001596138"/>
    </source>
</evidence>
<dbReference type="PANTHER" id="PTHR44846:SF1">
    <property type="entry name" value="MANNOSYL-D-GLYCERATE TRANSPORT_METABOLISM SYSTEM REPRESSOR MNGR-RELATED"/>
    <property type="match status" value="1"/>
</dbReference>
<dbReference type="InterPro" id="IPR036388">
    <property type="entry name" value="WH-like_DNA-bd_sf"/>
</dbReference>
<accession>A0ABW1SZC4</accession>
<keyword evidence="1" id="KW-0805">Transcription regulation</keyword>
<dbReference type="Pfam" id="PF00392">
    <property type="entry name" value="GntR"/>
    <property type="match status" value="1"/>
</dbReference>
<evidence type="ECO:0000256" key="3">
    <source>
        <dbReference type="ARBA" id="ARBA00023163"/>
    </source>
</evidence>